<dbReference type="OrthoDB" id="8773442at2"/>
<evidence type="ECO:0000313" key="2">
    <source>
        <dbReference type="EMBL" id="OEG23609.1"/>
    </source>
</evidence>
<evidence type="ECO:0000259" key="1">
    <source>
        <dbReference type="Pfam" id="PF00535"/>
    </source>
</evidence>
<dbReference type="GO" id="GO:0016758">
    <property type="term" value="F:hexosyltransferase activity"/>
    <property type="evidence" value="ECO:0007669"/>
    <property type="project" value="UniProtKB-ARBA"/>
</dbReference>
<protein>
    <recommendedName>
        <fullName evidence="1">Glycosyltransferase 2-like domain-containing protein</fullName>
    </recommendedName>
</protein>
<dbReference type="InterPro" id="IPR001173">
    <property type="entry name" value="Glyco_trans_2-like"/>
</dbReference>
<dbReference type="PANTHER" id="PTHR22916:SF3">
    <property type="entry name" value="UDP-GLCNAC:BETAGAL BETA-1,3-N-ACETYLGLUCOSAMINYLTRANSFERASE-LIKE PROTEIN 1"/>
    <property type="match status" value="1"/>
</dbReference>
<dbReference type="PANTHER" id="PTHR22916">
    <property type="entry name" value="GLYCOSYLTRANSFERASE"/>
    <property type="match status" value="1"/>
</dbReference>
<comment type="caution">
    <text evidence="2">The sequence shown here is derived from an EMBL/GenBank/DDBJ whole genome shotgun (WGS) entry which is preliminary data.</text>
</comment>
<dbReference type="Pfam" id="PF00535">
    <property type="entry name" value="Glycos_transf_2"/>
    <property type="match status" value="1"/>
</dbReference>
<feature type="domain" description="Glycosyltransferase 2-like" evidence="1">
    <location>
        <begin position="6"/>
        <end position="113"/>
    </location>
</feature>
<accession>A0A1E5HF89</accession>
<proteinExistence type="predicted"/>
<dbReference type="RefSeq" id="WP_069639083.1">
    <property type="nucleotide sequence ID" value="NZ_JAFBEZ010000010.1"/>
</dbReference>
<dbReference type="STRING" id="1131292.BCR24_11290"/>
<name>A0A1E5HF89_9ENTE</name>
<dbReference type="AlphaFoldDB" id="A0A1E5HF89"/>
<reference evidence="3" key="1">
    <citation type="submission" date="2016-09" db="EMBL/GenBank/DDBJ databases">
        <authorList>
            <person name="Gulvik C.A."/>
        </authorList>
    </citation>
    <scope>NUCLEOTIDE SEQUENCE [LARGE SCALE GENOMIC DNA]</scope>
    <source>
        <strain evidence="3">LMG 26676</strain>
    </source>
</reference>
<dbReference type="Proteomes" id="UP000094469">
    <property type="component" value="Unassembled WGS sequence"/>
</dbReference>
<dbReference type="SUPFAM" id="SSF53448">
    <property type="entry name" value="Nucleotide-diphospho-sugar transferases"/>
    <property type="match status" value="1"/>
</dbReference>
<dbReference type="InterPro" id="IPR029044">
    <property type="entry name" value="Nucleotide-diphossugar_trans"/>
</dbReference>
<evidence type="ECO:0000313" key="3">
    <source>
        <dbReference type="Proteomes" id="UP000094469"/>
    </source>
</evidence>
<organism evidence="2 3">
    <name type="scientific">Enterococcus ureilyticus</name>
    <dbReference type="NCBI Taxonomy" id="1131292"/>
    <lineage>
        <taxon>Bacteria</taxon>
        <taxon>Bacillati</taxon>
        <taxon>Bacillota</taxon>
        <taxon>Bacilli</taxon>
        <taxon>Lactobacillales</taxon>
        <taxon>Enterococcaceae</taxon>
        <taxon>Enterococcus</taxon>
    </lineage>
</organism>
<gene>
    <name evidence="2" type="ORF">BCR24_11290</name>
</gene>
<sequence>MVKVAVFMSTYNGEKYLREQIESILAQKHVKVFLYVRDDGSSDTTVDILKEFKENKKLEFYVGENINYGKSFWELMLKYGEAEKFDYFAFSDQDDYWEPVKLSKALDLLGSNAHPKLYFSNMEFVSSDLKSIGLKKFDNMRISLGSEMIRHRVAGCTYVFNKSLFEFAKYVDFTSFKKKFEHDVWLYILCLSVEGEVIRDKSSYIKYRQHSDNVTGHRQGLIKRMRREVLSHYLYQEKKNLKQSYFLCLYKHYEDYISNENKKIIEQVINYKTNLGSKINLLKNKDFRSGNFVFDTISILEVFFGVY</sequence>
<keyword evidence="3" id="KW-1185">Reference proteome</keyword>
<dbReference type="EMBL" id="MIKC01000003">
    <property type="protein sequence ID" value="OEG23609.1"/>
    <property type="molecule type" value="Genomic_DNA"/>
</dbReference>
<dbReference type="Gene3D" id="3.90.550.10">
    <property type="entry name" value="Spore Coat Polysaccharide Biosynthesis Protein SpsA, Chain A"/>
    <property type="match status" value="1"/>
</dbReference>